<protein>
    <recommendedName>
        <fullName evidence="2">Capsular polysaccharide phosphotransferase SacB</fullName>
    </recommendedName>
    <alternativeName>
        <fullName evidence="5">Stealth protein SacB</fullName>
    </alternativeName>
</protein>
<evidence type="ECO:0000256" key="1">
    <source>
        <dbReference type="ARBA" id="ARBA00007583"/>
    </source>
</evidence>
<dbReference type="Pfam" id="PF17103">
    <property type="entry name" value="Stealth_CR4"/>
    <property type="match status" value="1"/>
</dbReference>
<dbReference type="EMBL" id="JACOFZ010000002">
    <property type="protein sequence ID" value="MBC3881590.1"/>
    <property type="molecule type" value="Genomic_DNA"/>
</dbReference>
<accession>A0A923HL04</accession>
<comment type="similarity">
    <text evidence="1">Belongs to the stealth family.</text>
</comment>
<dbReference type="GO" id="GO:0016772">
    <property type="term" value="F:transferase activity, transferring phosphorus-containing groups"/>
    <property type="evidence" value="ECO:0007669"/>
    <property type="project" value="InterPro"/>
</dbReference>
<reference evidence="9" key="1">
    <citation type="submission" date="2020-08" db="EMBL/GenBank/DDBJ databases">
        <title>Novel species isolated from subtropical streams in China.</title>
        <authorList>
            <person name="Lu H."/>
        </authorList>
    </citation>
    <scope>NUCLEOTIDE SEQUENCE</scope>
    <source>
        <strain evidence="9">LX22W</strain>
    </source>
</reference>
<keyword evidence="4" id="KW-0270">Exopolysaccharide synthesis</keyword>
<feature type="domain" description="Stealth protein CR2 conserved region 2" evidence="6">
    <location>
        <begin position="57"/>
        <end position="154"/>
    </location>
</feature>
<evidence type="ECO:0000256" key="5">
    <source>
        <dbReference type="ARBA" id="ARBA00032902"/>
    </source>
</evidence>
<feature type="domain" description="Stealth protein CR4 conserved region 4" evidence="8">
    <location>
        <begin position="292"/>
        <end position="328"/>
    </location>
</feature>
<sequence length="350" mass="40188">MAGLMNDEQKVVEKIDIVYLWVDGTDPMWQIKREKEYAQWVIENPHELAAHGNTAGRYRDNGELLFNLRALEKFFPDHGHVYIVSDNQTPSWLRASDDITIIDHRDLIRNTLGPVFDSGHIESYLHHIPGLSEKFIYLNDDVFFGANVDPDWWFGDCLRIFSEINSIPDYEALQPQESALVNASILSKTWLSQRYPTYRHDPRVYSHSPRPMLRSVMFELEKIAPELFAQVRSTTFRTWRSPAIVPDLVPRWMVEIGVAQQIVLDPLHINTGGNEAKLQFDALLAQFGELPFFCINDTCDDASENDFRLLRVAQTLKKLLPEPSKFELLFRHSTASSSIGVRESKAVGSQ</sequence>
<proteinExistence type="inferred from homology"/>
<dbReference type="InterPro" id="IPR021520">
    <property type="entry name" value="Stealth_CR2"/>
</dbReference>
<evidence type="ECO:0000256" key="2">
    <source>
        <dbReference type="ARBA" id="ARBA00022423"/>
    </source>
</evidence>
<dbReference type="Pfam" id="PF11380">
    <property type="entry name" value="Stealth_CR2"/>
    <property type="match status" value="1"/>
</dbReference>
<evidence type="ECO:0000259" key="6">
    <source>
        <dbReference type="Pfam" id="PF11380"/>
    </source>
</evidence>
<keyword evidence="3" id="KW-0808">Transferase</keyword>
<evidence type="ECO:0000313" key="9">
    <source>
        <dbReference type="EMBL" id="MBC3881590.1"/>
    </source>
</evidence>
<organism evidence="9 10">
    <name type="scientific">Undibacterium nitidum</name>
    <dbReference type="NCBI Taxonomy" id="2762298"/>
    <lineage>
        <taxon>Bacteria</taxon>
        <taxon>Pseudomonadati</taxon>
        <taxon>Pseudomonadota</taxon>
        <taxon>Betaproteobacteria</taxon>
        <taxon>Burkholderiales</taxon>
        <taxon>Oxalobacteraceae</taxon>
        <taxon>Undibacterium</taxon>
    </lineage>
</organism>
<dbReference type="Proteomes" id="UP000627446">
    <property type="component" value="Unassembled WGS sequence"/>
</dbReference>
<dbReference type="Pfam" id="PF17101">
    <property type="entry name" value="Stealth_CR1"/>
    <property type="match status" value="1"/>
</dbReference>
<evidence type="ECO:0000259" key="8">
    <source>
        <dbReference type="Pfam" id="PF17103"/>
    </source>
</evidence>
<dbReference type="AlphaFoldDB" id="A0A923HL04"/>
<evidence type="ECO:0000256" key="4">
    <source>
        <dbReference type="ARBA" id="ARBA00023169"/>
    </source>
</evidence>
<dbReference type="GO" id="GO:0000271">
    <property type="term" value="P:polysaccharide biosynthetic process"/>
    <property type="evidence" value="ECO:0007669"/>
    <property type="project" value="UniProtKB-KW"/>
</dbReference>
<evidence type="ECO:0000313" key="10">
    <source>
        <dbReference type="Proteomes" id="UP000627446"/>
    </source>
</evidence>
<dbReference type="InterPro" id="IPR047141">
    <property type="entry name" value="Stealth"/>
</dbReference>
<feature type="domain" description="Stealth protein CR1 conserved region 1" evidence="7">
    <location>
        <begin position="13"/>
        <end position="35"/>
    </location>
</feature>
<dbReference type="PANTHER" id="PTHR24045:SF0">
    <property type="entry name" value="N-ACETYLGLUCOSAMINE-1-PHOSPHOTRANSFERASE SUBUNITS ALPHA_BETA"/>
    <property type="match status" value="1"/>
</dbReference>
<dbReference type="InterPro" id="IPR031358">
    <property type="entry name" value="Stealth_CR1"/>
</dbReference>
<comment type="caution">
    <text evidence="9">The sequence shown here is derived from an EMBL/GenBank/DDBJ whole genome shotgun (WGS) entry which is preliminary data.</text>
</comment>
<evidence type="ECO:0000259" key="7">
    <source>
        <dbReference type="Pfam" id="PF17101"/>
    </source>
</evidence>
<gene>
    <name evidence="9" type="ORF">H8K36_09420</name>
</gene>
<keyword evidence="10" id="KW-1185">Reference proteome</keyword>
<name>A0A923HL04_9BURK</name>
<evidence type="ECO:0000256" key="3">
    <source>
        <dbReference type="ARBA" id="ARBA00022679"/>
    </source>
</evidence>
<dbReference type="PANTHER" id="PTHR24045">
    <property type="match status" value="1"/>
</dbReference>
<dbReference type="InterPro" id="IPR031356">
    <property type="entry name" value="Stealth_CR4"/>
</dbReference>